<dbReference type="GO" id="GO:0005840">
    <property type="term" value="C:ribosome"/>
    <property type="evidence" value="ECO:0007669"/>
    <property type="project" value="UniProtKB-KW"/>
</dbReference>
<sequence>MSLSNLSLVAKTAIAHVLATANNTFVTVTTPKGKVMKIVSAGLVGFKKCRRGTSLAGFTVGYEAGKVVKDRGYSLIEVRLKGFGIGRESAIQGLNRAGLNVVAFYDVTPVPHNGSRPPKARRL</sequence>
<organism evidence="5 7">
    <name type="scientific">Galdieria partita</name>
    <dbReference type="NCBI Taxonomy" id="83374"/>
    <lineage>
        <taxon>Eukaryota</taxon>
        <taxon>Rhodophyta</taxon>
        <taxon>Bangiophyceae</taxon>
        <taxon>Galdieriales</taxon>
        <taxon>Galdieriaceae</taxon>
        <taxon>Galdieria</taxon>
    </lineage>
</organism>
<keyword evidence="2 4" id="KW-0689">Ribosomal protein</keyword>
<dbReference type="EMBL" id="BQMJ01000029">
    <property type="protein sequence ID" value="GJQ12055.1"/>
    <property type="molecule type" value="Genomic_DNA"/>
</dbReference>
<dbReference type="GO" id="GO:1990904">
    <property type="term" value="C:ribonucleoprotein complex"/>
    <property type="evidence" value="ECO:0007669"/>
    <property type="project" value="UniProtKB-KW"/>
</dbReference>
<evidence type="ECO:0000313" key="6">
    <source>
        <dbReference type="EMBL" id="GJQ13732.1"/>
    </source>
</evidence>
<accession>A0A9C7UQY1</accession>
<dbReference type="PANTHER" id="PTHR11759">
    <property type="entry name" value="40S RIBOSOMAL PROTEIN S14/30S RIBOSOMAL PROTEIN S11"/>
    <property type="match status" value="1"/>
</dbReference>
<gene>
    <name evidence="5" type="ORF">GpartN1_g3846.t1</name>
    <name evidence="6" type="ORF">GpartN1_g5523.t1</name>
</gene>
<proteinExistence type="inferred from homology"/>
<reference evidence="5" key="1">
    <citation type="journal article" date="2022" name="Proc. Natl. Acad. Sci. U.S.A.">
        <title>Life cycle and functional genomics of the unicellular red alga Galdieria for elucidating algal and plant evolution and industrial use.</title>
        <authorList>
            <person name="Hirooka S."/>
            <person name="Itabashi T."/>
            <person name="Ichinose T.M."/>
            <person name="Onuma R."/>
            <person name="Fujiwara T."/>
            <person name="Yamashita S."/>
            <person name="Jong L.W."/>
            <person name="Tomita R."/>
            <person name="Iwane A.H."/>
            <person name="Miyagishima S.Y."/>
        </authorList>
    </citation>
    <scope>NUCLEOTIDE SEQUENCE</scope>
    <source>
        <strain evidence="5">NBRC 102759</strain>
    </source>
</reference>
<dbReference type="InterPro" id="IPR018102">
    <property type="entry name" value="Ribosomal_uS11_CS"/>
</dbReference>
<evidence type="ECO:0000256" key="2">
    <source>
        <dbReference type="ARBA" id="ARBA00022980"/>
    </source>
</evidence>
<dbReference type="GO" id="GO:0003735">
    <property type="term" value="F:structural constituent of ribosome"/>
    <property type="evidence" value="ECO:0007669"/>
    <property type="project" value="InterPro"/>
</dbReference>
<dbReference type="PROSITE" id="PS00054">
    <property type="entry name" value="RIBOSOMAL_S11"/>
    <property type="match status" value="1"/>
</dbReference>
<dbReference type="Pfam" id="PF00411">
    <property type="entry name" value="Ribosomal_S11"/>
    <property type="match status" value="1"/>
</dbReference>
<comment type="similarity">
    <text evidence="1 4">Belongs to the universal ribosomal protein uS11 family.</text>
</comment>
<dbReference type="InterPro" id="IPR001971">
    <property type="entry name" value="Ribosomal_uS11"/>
</dbReference>
<dbReference type="Proteomes" id="UP001061958">
    <property type="component" value="Unassembled WGS sequence"/>
</dbReference>
<evidence type="ECO:0000256" key="4">
    <source>
        <dbReference type="RuleBase" id="RU003629"/>
    </source>
</evidence>
<dbReference type="InterPro" id="IPR036967">
    <property type="entry name" value="Ribosomal_uS11_sf"/>
</dbReference>
<dbReference type="Gene3D" id="3.30.420.80">
    <property type="entry name" value="Ribosomal protein S11"/>
    <property type="match status" value="1"/>
</dbReference>
<dbReference type="NCBIfam" id="NF003698">
    <property type="entry name" value="PRK05309.1"/>
    <property type="match status" value="1"/>
</dbReference>
<dbReference type="OrthoDB" id="535480at2759"/>
<dbReference type="AlphaFoldDB" id="A0A9C7UQY1"/>
<dbReference type="GO" id="GO:0006412">
    <property type="term" value="P:translation"/>
    <property type="evidence" value="ECO:0007669"/>
    <property type="project" value="InterPro"/>
</dbReference>
<evidence type="ECO:0000256" key="1">
    <source>
        <dbReference type="ARBA" id="ARBA00006194"/>
    </source>
</evidence>
<dbReference type="SUPFAM" id="SSF53137">
    <property type="entry name" value="Translational machinery components"/>
    <property type="match status" value="1"/>
</dbReference>
<evidence type="ECO:0008006" key="8">
    <source>
        <dbReference type="Google" id="ProtNLM"/>
    </source>
</evidence>
<evidence type="ECO:0000313" key="7">
    <source>
        <dbReference type="Proteomes" id="UP001061958"/>
    </source>
</evidence>
<protein>
    <recommendedName>
        <fullName evidence="8">Ribosomal protein S11</fullName>
    </recommendedName>
</protein>
<evidence type="ECO:0000313" key="5">
    <source>
        <dbReference type="EMBL" id="GJQ12055.1"/>
    </source>
</evidence>
<reference evidence="5" key="2">
    <citation type="submission" date="2022-01" db="EMBL/GenBank/DDBJ databases">
        <authorList>
            <person name="Hirooka S."/>
            <person name="Miyagishima S.Y."/>
        </authorList>
    </citation>
    <scope>NUCLEOTIDE SEQUENCE</scope>
    <source>
        <strain evidence="5">NBRC 102759</strain>
    </source>
</reference>
<dbReference type="PIRSF" id="PIRSF002131">
    <property type="entry name" value="Ribosomal_S11"/>
    <property type="match status" value="1"/>
</dbReference>
<keyword evidence="3 4" id="KW-0687">Ribonucleoprotein</keyword>
<dbReference type="HAMAP" id="MF_01310">
    <property type="entry name" value="Ribosomal_uS11"/>
    <property type="match status" value="1"/>
</dbReference>
<name>A0A9C7UQY1_9RHOD</name>
<dbReference type="EMBL" id="BQMJ01000046">
    <property type="protein sequence ID" value="GJQ13732.1"/>
    <property type="molecule type" value="Genomic_DNA"/>
</dbReference>
<keyword evidence="7" id="KW-1185">Reference proteome</keyword>
<evidence type="ECO:0000256" key="3">
    <source>
        <dbReference type="ARBA" id="ARBA00023274"/>
    </source>
</evidence>
<comment type="caution">
    <text evidence="5">The sequence shown here is derived from an EMBL/GenBank/DDBJ whole genome shotgun (WGS) entry which is preliminary data.</text>
</comment>